<evidence type="ECO:0000256" key="1">
    <source>
        <dbReference type="ARBA" id="ARBA00004479"/>
    </source>
</evidence>
<dbReference type="PROSITE" id="PS00108">
    <property type="entry name" value="PROTEIN_KINASE_ST"/>
    <property type="match status" value="1"/>
</dbReference>
<sequence>MLTSYMHHYILIGLFGLVNSSEIHKPLLCYCKGHHSCRDKQNICKTSGQCLVSGKKLPEGSIDVEYRCLHPIQGNPNFNCNFGQSNGKSKKVKIKCCKDSNFCNKNLTIEVSTLEEQNTKGTSFPRRPRSQNILEWLLLGFLLAIVIGFVYFLIQRKQPCLKLDMKKSYWRPYSSCKKQMSPMQDISLKQAIGRGRFGEVFYGEWHGRKVAVKVFQGHSIVSYDWELSIYKIRLMIHPNIVAFLGAANISIGSTYLYLITEYHQHGSLRHFISKWPLLPSTALRLFQSAASGLAYLHQPIGGAVEKPEMAHRDLKSSNMLVKSDLTVCLADFGLTATCNENGQVQIPLGSEKAGTPRYMAPEILNGTMDASRIQAYIAADMYSFGLVLWEITCCTSTPEIPAEGFQLPFQNLLTSKPKAADVWKVVSVDGERPPITPLWRTNKVMLMLVDIMEACWNSEPTARPSSLNVKLLSEKRD</sequence>
<dbReference type="PANTHER" id="PTHR23255:SF71">
    <property type="entry name" value="RECEPTOR PROTEIN SERINE_THREONINE KINASE"/>
    <property type="match status" value="1"/>
</dbReference>
<keyword evidence="11 17" id="KW-0460">Magnesium</keyword>
<dbReference type="SMART" id="SM00220">
    <property type="entry name" value="S_TKc"/>
    <property type="match status" value="1"/>
</dbReference>
<protein>
    <recommendedName>
        <fullName evidence="17">Serine/threonine-protein kinase receptor</fullName>
        <ecNumber evidence="17">2.7.11.30</ecNumber>
    </recommendedName>
</protein>
<keyword evidence="9 17" id="KW-0418">Kinase</keyword>
<dbReference type="GO" id="GO:0004675">
    <property type="term" value="F:transmembrane receptor protein serine/threonine kinase activity"/>
    <property type="evidence" value="ECO:0007669"/>
    <property type="project" value="UniProtKB-EC"/>
</dbReference>
<evidence type="ECO:0000256" key="5">
    <source>
        <dbReference type="ARBA" id="ARBA00022692"/>
    </source>
</evidence>
<dbReference type="PROSITE" id="PS50011">
    <property type="entry name" value="PROTEIN_KINASE_DOM"/>
    <property type="match status" value="1"/>
</dbReference>
<dbReference type="SUPFAM" id="SSF56112">
    <property type="entry name" value="Protein kinase-like (PK-like)"/>
    <property type="match status" value="1"/>
</dbReference>
<comment type="catalytic activity">
    <reaction evidence="17">
        <text>L-threonyl-[receptor-protein] + ATP = O-phospho-L-threonyl-[receptor-protein] + ADP + H(+)</text>
        <dbReference type="Rhea" id="RHEA:44880"/>
        <dbReference type="Rhea" id="RHEA-COMP:11024"/>
        <dbReference type="Rhea" id="RHEA-COMP:11025"/>
        <dbReference type="ChEBI" id="CHEBI:15378"/>
        <dbReference type="ChEBI" id="CHEBI:30013"/>
        <dbReference type="ChEBI" id="CHEBI:30616"/>
        <dbReference type="ChEBI" id="CHEBI:61977"/>
        <dbReference type="ChEBI" id="CHEBI:456216"/>
        <dbReference type="EC" id="2.7.11.30"/>
    </reaction>
</comment>
<evidence type="ECO:0000256" key="2">
    <source>
        <dbReference type="ARBA" id="ARBA00009605"/>
    </source>
</evidence>
<dbReference type="OMA" id="CLNTSKN"/>
<dbReference type="InterPro" id="IPR011009">
    <property type="entry name" value="Kinase-like_dom_sf"/>
</dbReference>
<keyword evidence="12 17" id="KW-1133">Transmembrane helix</keyword>
<keyword evidence="4 17" id="KW-0808">Transferase</keyword>
<dbReference type="Gene3D" id="1.10.510.10">
    <property type="entry name" value="Transferase(Phosphotransferase) domain 1"/>
    <property type="match status" value="1"/>
</dbReference>
<dbReference type="Proteomes" id="UP000694388">
    <property type="component" value="Unplaced"/>
</dbReference>
<dbReference type="Ensembl" id="ENSEBUT00000014313.1">
    <property type="protein sequence ID" value="ENSEBUP00000013737.1"/>
    <property type="gene ID" value="ENSEBUG00000008666.1"/>
</dbReference>
<dbReference type="Gene3D" id="3.30.200.20">
    <property type="entry name" value="Phosphorylase Kinase, domain 1"/>
    <property type="match status" value="1"/>
</dbReference>
<feature type="signal peptide" evidence="18">
    <location>
        <begin position="1"/>
        <end position="20"/>
    </location>
</feature>
<dbReference type="InterPro" id="IPR001245">
    <property type="entry name" value="Ser-Thr/Tyr_kinase_cat_dom"/>
</dbReference>
<dbReference type="InterPro" id="IPR045860">
    <property type="entry name" value="Snake_toxin-like_sf"/>
</dbReference>
<evidence type="ECO:0000256" key="12">
    <source>
        <dbReference type="ARBA" id="ARBA00022989"/>
    </source>
</evidence>
<dbReference type="GO" id="GO:0046872">
    <property type="term" value="F:metal ion binding"/>
    <property type="evidence" value="ECO:0007669"/>
    <property type="project" value="UniProtKB-KW"/>
</dbReference>
<feature type="chain" id="PRO_5044680508" description="Serine/threonine-protein kinase receptor" evidence="18">
    <location>
        <begin position="21"/>
        <end position="477"/>
    </location>
</feature>
<dbReference type="InterPro" id="IPR017441">
    <property type="entry name" value="Protein_kinase_ATP_BS"/>
</dbReference>
<dbReference type="Pfam" id="PF01064">
    <property type="entry name" value="Activin_recp"/>
    <property type="match status" value="1"/>
</dbReference>
<comment type="cofactor">
    <cofactor evidence="17">
        <name>Mg(2+)</name>
        <dbReference type="ChEBI" id="CHEBI:18420"/>
    </cofactor>
    <cofactor evidence="17">
        <name>Mn(2+)</name>
        <dbReference type="ChEBI" id="CHEBI:29035"/>
    </cofactor>
</comment>
<dbReference type="PROSITE" id="PS00107">
    <property type="entry name" value="PROTEIN_KINASE_ATP"/>
    <property type="match status" value="1"/>
</dbReference>
<evidence type="ECO:0000256" key="4">
    <source>
        <dbReference type="ARBA" id="ARBA00022679"/>
    </source>
</evidence>
<dbReference type="GO" id="GO:0005524">
    <property type="term" value="F:ATP binding"/>
    <property type="evidence" value="ECO:0007669"/>
    <property type="project" value="UniProtKB-UniRule"/>
</dbReference>
<keyword evidence="8 15" id="KW-0547">Nucleotide-binding</keyword>
<evidence type="ECO:0000313" key="21">
    <source>
        <dbReference type="Proteomes" id="UP000694388"/>
    </source>
</evidence>
<evidence type="ECO:0000256" key="16">
    <source>
        <dbReference type="RuleBase" id="RU000304"/>
    </source>
</evidence>
<accession>A0A8C4QER4</accession>
<dbReference type="GO" id="GO:0043235">
    <property type="term" value="C:receptor complex"/>
    <property type="evidence" value="ECO:0007669"/>
    <property type="project" value="TreeGrafter"/>
</dbReference>
<dbReference type="GO" id="GO:0005886">
    <property type="term" value="C:plasma membrane"/>
    <property type="evidence" value="ECO:0007669"/>
    <property type="project" value="TreeGrafter"/>
</dbReference>
<feature type="transmembrane region" description="Helical" evidence="17">
    <location>
        <begin position="133"/>
        <end position="154"/>
    </location>
</feature>
<dbReference type="SUPFAM" id="SSF57302">
    <property type="entry name" value="Snake toxin-like"/>
    <property type="match status" value="1"/>
</dbReference>
<keyword evidence="17" id="KW-0464">Manganese</keyword>
<dbReference type="Pfam" id="PF07714">
    <property type="entry name" value="PK_Tyr_Ser-Thr"/>
    <property type="match status" value="1"/>
</dbReference>
<keyword evidence="6 17" id="KW-0479">Metal-binding</keyword>
<organism evidence="20 21">
    <name type="scientific">Eptatretus burgeri</name>
    <name type="common">Inshore hagfish</name>
    <dbReference type="NCBI Taxonomy" id="7764"/>
    <lineage>
        <taxon>Eukaryota</taxon>
        <taxon>Metazoa</taxon>
        <taxon>Chordata</taxon>
        <taxon>Craniata</taxon>
        <taxon>Vertebrata</taxon>
        <taxon>Cyclostomata</taxon>
        <taxon>Myxini</taxon>
        <taxon>Myxiniformes</taxon>
        <taxon>Myxinidae</taxon>
        <taxon>Eptatretinae</taxon>
        <taxon>Eptatretus</taxon>
    </lineage>
</organism>
<feature type="binding site" evidence="15">
    <location>
        <position position="213"/>
    </location>
    <ligand>
        <name>ATP</name>
        <dbReference type="ChEBI" id="CHEBI:30616"/>
    </ligand>
</feature>
<dbReference type="InterPro" id="IPR000472">
    <property type="entry name" value="Activin_recp"/>
</dbReference>
<dbReference type="AlphaFoldDB" id="A0A8C4QER4"/>
<keyword evidence="5 17" id="KW-0812">Transmembrane</keyword>
<dbReference type="InterPro" id="IPR000333">
    <property type="entry name" value="TGFB_receptor"/>
</dbReference>
<proteinExistence type="inferred from homology"/>
<evidence type="ECO:0000313" key="20">
    <source>
        <dbReference type="Ensembl" id="ENSEBUP00000013737.1"/>
    </source>
</evidence>
<dbReference type="GO" id="GO:0071363">
    <property type="term" value="P:cellular response to growth factor stimulus"/>
    <property type="evidence" value="ECO:0007669"/>
    <property type="project" value="TreeGrafter"/>
</dbReference>
<evidence type="ECO:0000256" key="3">
    <source>
        <dbReference type="ARBA" id="ARBA00022527"/>
    </source>
</evidence>
<evidence type="ECO:0000256" key="6">
    <source>
        <dbReference type="ARBA" id="ARBA00022723"/>
    </source>
</evidence>
<comment type="subcellular location">
    <subcellularLocation>
        <location evidence="1 17">Membrane</location>
        <topology evidence="1 17">Single-pass type I membrane protein</topology>
    </subcellularLocation>
</comment>
<evidence type="ECO:0000256" key="9">
    <source>
        <dbReference type="ARBA" id="ARBA00022777"/>
    </source>
</evidence>
<evidence type="ECO:0000259" key="19">
    <source>
        <dbReference type="PROSITE" id="PS50011"/>
    </source>
</evidence>
<evidence type="ECO:0000256" key="17">
    <source>
        <dbReference type="RuleBase" id="RU361271"/>
    </source>
</evidence>
<reference evidence="20" key="1">
    <citation type="submission" date="2025-05" db="UniProtKB">
        <authorList>
            <consortium name="Ensembl"/>
        </authorList>
    </citation>
    <scope>IDENTIFICATION</scope>
</reference>
<evidence type="ECO:0000256" key="8">
    <source>
        <dbReference type="ARBA" id="ARBA00022741"/>
    </source>
</evidence>
<comment type="caution">
    <text evidence="17">Lacks conserved residue(s) required for the propagation of feature annotation.</text>
</comment>
<keyword evidence="14 17" id="KW-0675">Receptor</keyword>
<keyword evidence="13 17" id="KW-0472">Membrane</keyword>
<evidence type="ECO:0000256" key="10">
    <source>
        <dbReference type="ARBA" id="ARBA00022840"/>
    </source>
</evidence>
<keyword evidence="10 15" id="KW-0067">ATP-binding</keyword>
<evidence type="ECO:0000256" key="18">
    <source>
        <dbReference type="SAM" id="SignalP"/>
    </source>
</evidence>
<dbReference type="Ensembl" id="ENSEBUT00000014340.1">
    <property type="protein sequence ID" value="ENSEBUP00000013764.1"/>
    <property type="gene ID" value="ENSEBUG00000008666.1"/>
</dbReference>
<keyword evidence="21" id="KW-1185">Reference proteome</keyword>
<evidence type="ECO:0000256" key="15">
    <source>
        <dbReference type="PROSITE-ProRule" id="PRU10141"/>
    </source>
</evidence>
<evidence type="ECO:0000256" key="14">
    <source>
        <dbReference type="ARBA" id="ARBA00023170"/>
    </source>
</evidence>
<dbReference type="Gene3D" id="2.10.60.10">
    <property type="entry name" value="CD59"/>
    <property type="match status" value="1"/>
</dbReference>
<dbReference type="GeneTree" id="ENSGT00940000168401"/>
<evidence type="ECO:0000256" key="13">
    <source>
        <dbReference type="ARBA" id="ARBA00023136"/>
    </source>
</evidence>
<dbReference type="PANTHER" id="PTHR23255">
    <property type="entry name" value="TRANSFORMING GROWTH FACTOR-BETA RECEPTOR TYPE I AND II"/>
    <property type="match status" value="1"/>
</dbReference>
<keyword evidence="7 18" id="KW-0732">Signal</keyword>
<evidence type="ECO:0000256" key="11">
    <source>
        <dbReference type="ARBA" id="ARBA00022842"/>
    </source>
</evidence>
<name>A0A8C4QER4_EPTBU</name>
<dbReference type="PRINTS" id="PR00653">
    <property type="entry name" value="ACTIVIN2R"/>
</dbReference>
<feature type="domain" description="Protein kinase" evidence="19">
    <location>
        <begin position="186"/>
        <end position="477"/>
    </location>
</feature>
<keyword evidence="3 16" id="KW-0723">Serine/threonine-protein kinase</keyword>
<feature type="transmembrane region" description="Helical" evidence="17">
    <location>
        <begin position="240"/>
        <end position="259"/>
    </location>
</feature>
<evidence type="ECO:0000256" key="7">
    <source>
        <dbReference type="ARBA" id="ARBA00022729"/>
    </source>
</evidence>
<dbReference type="InterPro" id="IPR008271">
    <property type="entry name" value="Ser/Thr_kinase_AS"/>
</dbReference>
<dbReference type="EC" id="2.7.11.30" evidence="17"/>
<dbReference type="InterPro" id="IPR000719">
    <property type="entry name" value="Prot_kinase_dom"/>
</dbReference>
<comment type="similarity">
    <text evidence="2 17">Belongs to the protein kinase superfamily. TKL Ser/Thr protein kinase family. TGFB receptor subfamily.</text>
</comment>